<feature type="compositionally biased region" description="Basic and acidic residues" evidence="1">
    <location>
        <begin position="362"/>
        <end position="373"/>
    </location>
</feature>
<feature type="compositionally biased region" description="Polar residues" evidence="1">
    <location>
        <begin position="939"/>
        <end position="949"/>
    </location>
</feature>
<protein>
    <submittedName>
        <fullName evidence="2">Uncharacterized protein</fullName>
    </submittedName>
</protein>
<feature type="compositionally biased region" description="Low complexity" evidence="1">
    <location>
        <begin position="1175"/>
        <end position="1187"/>
    </location>
</feature>
<feature type="compositionally biased region" description="Low complexity" evidence="1">
    <location>
        <begin position="762"/>
        <end position="781"/>
    </location>
</feature>
<comment type="caution">
    <text evidence="2">The sequence shown here is derived from an EMBL/GenBank/DDBJ whole genome shotgun (WGS) entry which is preliminary data.</text>
</comment>
<feature type="region of interest" description="Disordered" evidence="1">
    <location>
        <begin position="834"/>
        <end position="1091"/>
    </location>
</feature>
<feature type="region of interest" description="Disordered" evidence="1">
    <location>
        <begin position="762"/>
        <end position="783"/>
    </location>
</feature>
<feature type="compositionally biased region" description="Low complexity" evidence="1">
    <location>
        <begin position="1112"/>
        <end position="1128"/>
    </location>
</feature>
<feature type="compositionally biased region" description="Polar residues" evidence="1">
    <location>
        <begin position="697"/>
        <end position="717"/>
    </location>
</feature>
<feature type="compositionally biased region" description="Polar residues" evidence="1">
    <location>
        <begin position="788"/>
        <end position="801"/>
    </location>
</feature>
<gene>
    <name evidence="2" type="ORF">WG66_8286</name>
</gene>
<evidence type="ECO:0000313" key="3">
    <source>
        <dbReference type="Proteomes" id="UP000054988"/>
    </source>
</evidence>
<reference evidence="2 3" key="1">
    <citation type="submission" date="2015-12" db="EMBL/GenBank/DDBJ databases">
        <title>Draft genome sequence of Moniliophthora roreri, the causal agent of frosty pod rot of cacao.</title>
        <authorList>
            <person name="Aime M.C."/>
            <person name="Diaz-Valderrama J.R."/>
            <person name="Kijpornyongpan T."/>
            <person name="Phillips-Mora W."/>
        </authorList>
    </citation>
    <scope>NUCLEOTIDE SEQUENCE [LARGE SCALE GENOMIC DNA]</scope>
    <source>
        <strain evidence="2 3">MCA 2952</strain>
    </source>
</reference>
<feature type="compositionally biased region" description="Basic and acidic residues" evidence="1">
    <location>
        <begin position="580"/>
        <end position="600"/>
    </location>
</feature>
<feature type="compositionally biased region" description="Polar residues" evidence="1">
    <location>
        <begin position="641"/>
        <end position="662"/>
    </location>
</feature>
<feature type="region of interest" description="Disordered" evidence="1">
    <location>
        <begin position="346"/>
        <end position="493"/>
    </location>
</feature>
<feature type="compositionally biased region" description="Polar residues" evidence="1">
    <location>
        <begin position="110"/>
        <end position="124"/>
    </location>
</feature>
<feature type="compositionally biased region" description="Low complexity" evidence="1">
    <location>
        <begin position="125"/>
        <end position="142"/>
    </location>
</feature>
<evidence type="ECO:0000313" key="2">
    <source>
        <dbReference type="EMBL" id="KTB39147.1"/>
    </source>
</evidence>
<feature type="compositionally biased region" description="Low complexity" evidence="1">
    <location>
        <begin position="1152"/>
        <end position="1167"/>
    </location>
</feature>
<feature type="compositionally biased region" description="Low complexity" evidence="1">
    <location>
        <begin position="91"/>
        <end position="104"/>
    </location>
</feature>
<feature type="compositionally biased region" description="Basic residues" evidence="1">
    <location>
        <begin position="1205"/>
        <end position="1216"/>
    </location>
</feature>
<feature type="region of interest" description="Disordered" evidence="1">
    <location>
        <begin position="1"/>
        <end position="29"/>
    </location>
</feature>
<feature type="compositionally biased region" description="Polar residues" evidence="1">
    <location>
        <begin position="252"/>
        <end position="278"/>
    </location>
</feature>
<feature type="compositionally biased region" description="Low complexity" evidence="1">
    <location>
        <begin position="439"/>
        <end position="455"/>
    </location>
</feature>
<feature type="compositionally biased region" description="Low complexity" evidence="1">
    <location>
        <begin position="601"/>
        <end position="611"/>
    </location>
</feature>
<feature type="compositionally biased region" description="Basic and acidic residues" evidence="1">
    <location>
        <begin position="389"/>
        <end position="402"/>
    </location>
</feature>
<accession>A0A0W0FS48</accession>
<feature type="compositionally biased region" description="Polar residues" evidence="1">
    <location>
        <begin position="540"/>
        <end position="553"/>
    </location>
</feature>
<feature type="compositionally biased region" description="Low complexity" evidence="1">
    <location>
        <begin position="1048"/>
        <end position="1070"/>
    </location>
</feature>
<feature type="region of interest" description="Disordered" evidence="1">
    <location>
        <begin position="788"/>
        <end position="807"/>
    </location>
</feature>
<proteinExistence type="predicted"/>
<dbReference type="EMBL" id="LATX01001706">
    <property type="protein sequence ID" value="KTB39147.1"/>
    <property type="molecule type" value="Genomic_DNA"/>
</dbReference>
<feature type="compositionally biased region" description="Polar residues" evidence="1">
    <location>
        <begin position="218"/>
        <end position="228"/>
    </location>
</feature>
<feature type="compositionally biased region" description="Basic and acidic residues" evidence="1">
    <location>
        <begin position="971"/>
        <end position="982"/>
    </location>
</feature>
<name>A0A0W0FS48_MONRR</name>
<feature type="compositionally biased region" description="Low complexity" evidence="1">
    <location>
        <begin position="412"/>
        <end position="425"/>
    </location>
</feature>
<feature type="region of interest" description="Disordered" evidence="1">
    <location>
        <begin position="674"/>
        <end position="729"/>
    </location>
</feature>
<feature type="compositionally biased region" description="Polar residues" evidence="1">
    <location>
        <begin position="842"/>
        <end position="857"/>
    </location>
</feature>
<feature type="region of interest" description="Disordered" evidence="1">
    <location>
        <begin position="53"/>
        <end position="144"/>
    </location>
</feature>
<feature type="compositionally biased region" description="Polar residues" evidence="1">
    <location>
        <begin position="1002"/>
        <end position="1019"/>
    </location>
</feature>
<dbReference type="AlphaFoldDB" id="A0A0W0FS48"/>
<evidence type="ECO:0000256" key="1">
    <source>
        <dbReference type="SAM" id="MobiDB-lite"/>
    </source>
</evidence>
<feature type="compositionally biased region" description="Low complexity" evidence="1">
    <location>
        <begin position="874"/>
        <end position="888"/>
    </location>
</feature>
<feature type="compositionally biased region" description="Low complexity" evidence="1">
    <location>
        <begin position="1020"/>
        <end position="1040"/>
    </location>
</feature>
<dbReference type="Proteomes" id="UP000054988">
    <property type="component" value="Unassembled WGS sequence"/>
</dbReference>
<feature type="compositionally biased region" description="Polar residues" evidence="1">
    <location>
        <begin position="620"/>
        <end position="630"/>
    </location>
</feature>
<feature type="compositionally biased region" description="Low complexity" evidence="1">
    <location>
        <begin position="562"/>
        <end position="576"/>
    </location>
</feature>
<feature type="region of interest" description="Disordered" evidence="1">
    <location>
        <begin position="1112"/>
        <end position="1216"/>
    </location>
</feature>
<sequence>MSTSSSTSTPSRDSRKRKPPSQPRKLVRNSSLFGSIKNFVAAPFSRFFTGSSEEFDDEKDFSGKRRRYQSGSQNINEAYEDGPTPAKRLRVSSPSLSPPLGNRSGYLDPPSSTFKQNNSNSIYNPPSRSSSITIPSTTISDSNIRSTISPLRRQLSSGMTIDSNPTPTTYPRSISRDASMAAIPNINTAQQDVFQRTERLPSRDHSMPPLSGRPSFIMRNSMTPQPQRDVSEPPPMTSLSSYPVFVRGPSQARETQQKPTTTTTLGSLVDSQRNTAPLSRQRHSTLFGRLGQSDPQSTMAEKVLHELDFYKTPLVPTRLRKASGNVNVLSDITDMFSRKHSLVLMGDDNRDGRLGKRVSRKEKKEKTREDNESKPYAGTTGLKKRLAKHKQEAASESRGVERENEEVPSAKSQESSTTEVVSQVVPTPPPPPPGTDWFSLASSSAVSSSSPQASSLRVGRASRSHLSRPARPNKSTTKFSAAFDDDEEISEDSKKELAELEEAAKKVPAFSIPAGFTFAKDDKPVEPDSTIGKEPPISSLPFSLFQSPTSAPQTKPKDPEITSQSSVTTPSSSNATAMVSEDRTEARPISELPLHSKPEDTPTTSVTATSHTEGKVPNFFASSKLLSAQNPPAPVFGTAPDNKQSSAEPATSSSNTLSSPFLFHTSPSSGLVTASIPVKESDGPVWQGGKGIDDQTKSSSGAPSLFSLPSQPESSLMPSVDVPKKGQSVAVSGGTPAEFVPFSFAKSNDTAKPSITLPFSFGASDASTSSEHSTGSSAFGSGTKLSLFETNSETGSGNTGFSSPTLLSSTLEPANKADKLTSLFGEQKPFGSAELSKPFSFGQPQKSDVPSNSTLFGSNVGDKPASGFSFGQPSSTAMANAGTAAFTFGNGGSAPSPITTAKPFAFGSSSSSNDVDKPSSFGSTSSSEGVAVQPKPFSFGTNASTNSHNPFGDSKPTVFGFGSRPVTPPNQDHEVKMDESPTRDLQLSVKPAEPRPTLGGFSFNSAPSFGQQNGSQMSVGSTSSPFSFGSTSNGSNPFGGMKNDESKGFSFGRTQGTSSGSSTNSPFTFGNKQAENDPLRPSTAGSFSFGAPATTASTASFSFGTSNASVSNSNLFSQSSGSAPSSPSTFGQPTSTFGGGSSMNPFMFGSQPGSPATPSSSLPPSGFGSTGGFGSTQPQSSGSSGTLFTIGSAPAAMGANTQGRQIKRLPKRGGKR</sequence>
<organism evidence="2 3">
    <name type="scientific">Moniliophthora roreri</name>
    <name type="common">Frosty pod rot fungus</name>
    <name type="synonym">Monilia roreri</name>
    <dbReference type="NCBI Taxonomy" id="221103"/>
    <lineage>
        <taxon>Eukaryota</taxon>
        <taxon>Fungi</taxon>
        <taxon>Dikarya</taxon>
        <taxon>Basidiomycota</taxon>
        <taxon>Agaricomycotina</taxon>
        <taxon>Agaricomycetes</taxon>
        <taxon>Agaricomycetidae</taxon>
        <taxon>Agaricales</taxon>
        <taxon>Marasmiineae</taxon>
        <taxon>Marasmiaceae</taxon>
        <taxon>Moniliophthora</taxon>
    </lineage>
</organism>
<feature type="compositionally biased region" description="Low complexity" evidence="1">
    <location>
        <begin position="1"/>
        <end position="11"/>
    </location>
</feature>
<feature type="region of interest" description="Disordered" evidence="1">
    <location>
        <begin position="511"/>
        <end position="662"/>
    </location>
</feature>
<dbReference type="eggNOG" id="ENOG502SBNW">
    <property type="taxonomic scope" value="Eukaryota"/>
</dbReference>
<feature type="region of interest" description="Disordered" evidence="1">
    <location>
        <begin position="199"/>
        <end position="280"/>
    </location>
</feature>